<keyword evidence="7 10" id="KW-0573">Peptidoglycan synthesis</keyword>
<dbReference type="Gene3D" id="3.40.1390.10">
    <property type="entry name" value="MurE/MurF, N-terminal domain"/>
    <property type="match status" value="1"/>
</dbReference>
<dbReference type="UniPathway" id="UPA00219"/>
<feature type="binding site" evidence="10">
    <location>
        <begin position="129"/>
        <end position="135"/>
    </location>
    <ligand>
        <name>ATP</name>
        <dbReference type="ChEBI" id="CHEBI:30616"/>
    </ligand>
</feature>
<dbReference type="InterPro" id="IPR035911">
    <property type="entry name" value="MurE/MurF_N"/>
</dbReference>
<dbReference type="InterPro" id="IPR013221">
    <property type="entry name" value="Mur_ligase_cen"/>
</dbReference>
<dbReference type="GO" id="GO:0071555">
    <property type="term" value="P:cell wall organization"/>
    <property type="evidence" value="ECO:0007669"/>
    <property type="project" value="UniProtKB-KW"/>
</dbReference>
<proteinExistence type="inferred from homology"/>
<accession>A0A4Y6Q461</accession>
<keyword evidence="8 10" id="KW-0131">Cell cycle</keyword>
<dbReference type="HAMAP" id="MF_02019">
    <property type="entry name" value="MurF"/>
    <property type="match status" value="1"/>
</dbReference>
<dbReference type="GO" id="GO:0005737">
    <property type="term" value="C:cytoplasm"/>
    <property type="evidence" value="ECO:0007669"/>
    <property type="project" value="UniProtKB-SubCell"/>
</dbReference>
<dbReference type="EC" id="6.3.2.10" evidence="10 11"/>
<evidence type="ECO:0000259" key="12">
    <source>
        <dbReference type="Pfam" id="PF01225"/>
    </source>
</evidence>
<evidence type="ECO:0000256" key="9">
    <source>
        <dbReference type="ARBA" id="ARBA00023316"/>
    </source>
</evidence>
<dbReference type="InterPro" id="IPR051046">
    <property type="entry name" value="MurCDEF_CellWall_CoF430Synth"/>
</dbReference>
<evidence type="ECO:0000256" key="3">
    <source>
        <dbReference type="ARBA" id="ARBA00022618"/>
    </source>
</evidence>
<evidence type="ECO:0000256" key="8">
    <source>
        <dbReference type="ARBA" id="ARBA00023306"/>
    </source>
</evidence>
<dbReference type="SUPFAM" id="SSF63418">
    <property type="entry name" value="MurE/MurF N-terminal domain"/>
    <property type="match status" value="1"/>
</dbReference>
<organism evidence="15 16">
    <name type="scientific">Persicimonas caeni</name>
    <dbReference type="NCBI Taxonomy" id="2292766"/>
    <lineage>
        <taxon>Bacteria</taxon>
        <taxon>Deltaproteobacteria</taxon>
        <taxon>Bradymonadales</taxon>
        <taxon>Bradymonadaceae</taxon>
        <taxon>Persicimonas</taxon>
    </lineage>
</organism>
<dbReference type="RefSeq" id="WP_141201218.1">
    <property type="nucleotide sequence ID" value="NZ_CP041186.1"/>
</dbReference>
<dbReference type="GO" id="GO:0009252">
    <property type="term" value="P:peptidoglycan biosynthetic process"/>
    <property type="evidence" value="ECO:0007669"/>
    <property type="project" value="UniProtKB-UniRule"/>
</dbReference>
<evidence type="ECO:0000259" key="13">
    <source>
        <dbReference type="Pfam" id="PF02875"/>
    </source>
</evidence>
<keyword evidence="4 10" id="KW-0547">Nucleotide-binding</keyword>
<reference evidence="15 16" key="1">
    <citation type="submission" date="2019-06" db="EMBL/GenBank/DDBJ databases">
        <title>Persicimonas caeni gen. nov., sp. nov., a predatory bacterium isolated from solar saltern.</title>
        <authorList>
            <person name="Wang S."/>
        </authorList>
    </citation>
    <scope>NUCLEOTIDE SEQUENCE [LARGE SCALE GENOMIC DNA]</scope>
    <source>
        <strain evidence="15 16">YN101</strain>
    </source>
</reference>
<evidence type="ECO:0000256" key="6">
    <source>
        <dbReference type="ARBA" id="ARBA00022960"/>
    </source>
</evidence>
<evidence type="ECO:0000313" key="15">
    <source>
        <dbReference type="EMBL" id="QDG54775.1"/>
    </source>
</evidence>
<dbReference type="Gene3D" id="3.40.1190.10">
    <property type="entry name" value="Mur-like, catalytic domain"/>
    <property type="match status" value="1"/>
</dbReference>
<dbReference type="GO" id="GO:0005524">
    <property type="term" value="F:ATP binding"/>
    <property type="evidence" value="ECO:0007669"/>
    <property type="project" value="UniProtKB-UniRule"/>
</dbReference>
<evidence type="ECO:0000256" key="10">
    <source>
        <dbReference type="HAMAP-Rule" id="MF_02019"/>
    </source>
</evidence>
<evidence type="ECO:0000256" key="4">
    <source>
        <dbReference type="ARBA" id="ARBA00022741"/>
    </source>
</evidence>
<dbReference type="AlphaFoldDB" id="A0A4Y6Q461"/>
<feature type="domain" description="Mur ligase central" evidence="14">
    <location>
        <begin position="127"/>
        <end position="314"/>
    </location>
</feature>
<keyword evidence="3 10" id="KW-0132">Cell division</keyword>
<protein>
    <recommendedName>
        <fullName evidence="10 11">UDP-N-acetylmuramoyl-tripeptide--D-alanyl-D-alanine ligase</fullName>
        <ecNumber evidence="10 11">6.3.2.10</ecNumber>
    </recommendedName>
    <alternativeName>
        <fullName evidence="10">D-alanyl-D-alanine-adding enzyme</fullName>
    </alternativeName>
</protein>
<dbReference type="InterPro" id="IPR000713">
    <property type="entry name" value="Mur_ligase_N"/>
</dbReference>
<feature type="domain" description="Mur ligase C-terminal" evidence="13">
    <location>
        <begin position="339"/>
        <end position="455"/>
    </location>
</feature>
<comment type="catalytic activity">
    <reaction evidence="10 11">
        <text>D-alanyl-D-alanine + UDP-N-acetyl-alpha-D-muramoyl-L-alanyl-gamma-D-glutamyl-meso-2,6-diaminopimelate + ATP = UDP-N-acetyl-alpha-D-muramoyl-L-alanyl-gamma-D-glutamyl-meso-2,6-diaminopimeloyl-D-alanyl-D-alanine + ADP + phosphate + H(+)</text>
        <dbReference type="Rhea" id="RHEA:28374"/>
        <dbReference type="ChEBI" id="CHEBI:15378"/>
        <dbReference type="ChEBI" id="CHEBI:30616"/>
        <dbReference type="ChEBI" id="CHEBI:43474"/>
        <dbReference type="ChEBI" id="CHEBI:57822"/>
        <dbReference type="ChEBI" id="CHEBI:61386"/>
        <dbReference type="ChEBI" id="CHEBI:83905"/>
        <dbReference type="ChEBI" id="CHEBI:456216"/>
        <dbReference type="EC" id="6.3.2.10"/>
    </reaction>
</comment>
<evidence type="ECO:0000256" key="1">
    <source>
        <dbReference type="ARBA" id="ARBA00022490"/>
    </source>
</evidence>
<evidence type="ECO:0000259" key="14">
    <source>
        <dbReference type="Pfam" id="PF08245"/>
    </source>
</evidence>
<dbReference type="EMBL" id="CP041186">
    <property type="protein sequence ID" value="QDG54775.1"/>
    <property type="molecule type" value="Genomic_DNA"/>
</dbReference>
<dbReference type="SUPFAM" id="SSF53623">
    <property type="entry name" value="MurD-like peptide ligases, catalytic domain"/>
    <property type="match status" value="1"/>
</dbReference>
<dbReference type="Pfam" id="PF08245">
    <property type="entry name" value="Mur_ligase_M"/>
    <property type="match status" value="1"/>
</dbReference>
<dbReference type="InterPro" id="IPR005863">
    <property type="entry name" value="UDP-N-AcMur_synth"/>
</dbReference>
<feature type="domain" description="Mur ligase N-terminal catalytic" evidence="12">
    <location>
        <begin position="44"/>
        <end position="90"/>
    </location>
</feature>
<dbReference type="OrthoDB" id="9801978at2"/>
<dbReference type="GO" id="GO:0008360">
    <property type="term" value="P:regulation of cell shape"/>
    <property type="evidence" value="ECO:0007669"/>
    <property type="project" value="UniProtKB-KW"/>
</dbReference>
<keyword evidence="2 10" id="KW-0436">Ligase</keyword>
<keyword evidence="9 10" id="KW-0961">Cell wall biogenesis/degradation</keyword>
<comment type="pathway">
    <text evidence="10 11">Cell wall biogenesis; peptidoglycan biosynthesis.</text>
</comment>
<evidence type="ECO:0000313" key="16">
    <source>
        <dbReference type="Proteomes" id="UP000315995"/>
    </source>
</evidence>
<dbReference type="SUPFAM" id="SSF53244">
    <property type="entry name" value="MurD-like peptide ligases, peptide-binding domain"/>
    <property type="match status" value="1"/>
</dbReference>
<dbReference type="InterPro" id="IPR036615">
    <property type="entry name" value="Mur_ligase_C_dom_sf"/>
</dbReference>
<dbReference type="PANTHER" id="PTHR43024">
    <property type="entry name" value="UDP-N-ACETYLMURAMOYL-TRIPEPTIDE--D-ALANYL-D-ALANINE LIGASE"/>
    <property type="match status" value="1"/>
</dbReference>
<dbReference type="GO" id="GO:0051301">
    <property type="term" value="P:cell division"/>
    <property type="evidence" value="ECO:0007669"/>
    <property type="project" value="UniProtKB-KW"/>
</dbReference>
<comment type="function">
    <text evidence="10 11">Involved in cell wall formation. Catalyzes the final step in the synthesis of UDP-N-acetylmuramoyl-pentapeptide, the precursor of murein.</text>
</comment>
<evidence type="ECO:0000256" key="7">
    <source>
        <dbReference type="ARBA" id="ARBA00022984"/>
    </source>
</evidence>
<dbReference type="InterPro" id="IPR004101">
    <property type="entry name" value="Mur_ligase_C"/>
</dbReference>
<keyword evidence="6 10" id="KW-0133">Cell shape</keyword>
<dbReference type="NCBIfam" id="TIGR01143">
    <property type="entry name" value="murF"/>
    <property type="match status" value="1"/>
</dbReference>
<accession>A0A5B8YHX3</accession>
<evidence type="ECO:0000256" key="5">
    <source>
        <dbReference type="ARBA" id="ARBA00022840"/>
    </source>
</evidence>
<sequence length="489" mass="52028">MAGILPDNSLEPRRIASWTLAKIADAVGGHLQGADAANIRPSRVSSDTRSLKGGELFVALRGENFDAHDFLARAEEAGAVAAMVDRTEGLDTDLPLVIVDDTLDGLTALGTAVWQEASEAGLHTIDVTGSNGKTTVKEMLALLWGVRGAVFATPGNLNNHIGVPLVLCDIPADCDHLVLEMGANGPDEISHLVALAPGTERIITSIGVAHIEGFGSVDGIRRGKSEIFEGADEETTAIVPYTEVDNLIGADFPGRVITVGFEEEADLTVRLLEPDEAGREALRVSVSFGDDEWTICLPIPGEHHALNVGTSIATLLARGLSLREDMCNAQLAELALPQGRWRVVEVDEKCFVDDAYNANPSSMKASFDAFMGTNDPDERPRVAIIGEMLELGADAEEWHLEVAAAIAGHKRLDAFIAVGEFADKMAEAARANAAGPLEAKGFAEVAHAARWLASKGPAFVFLKASRGARLERVVDLIEAKGEKRPVEQT</sequence>
<comment type="similarity">
    <text evidence="10">Belongs to the MurCDEF family. MurF subfamily.</text>
</comment>
<keyword evidence="5 10" id="KW-0067">ATP-binding</keyword>
<evidence type="ECO:0000256" key="2">
    <source>
        <dbReference type="ARBA" id="ARBA00022598"/>
    </source>
</evidence>
<dbReference type="GO" id="GO:0008766">
    <property type="term" value="F:UDP-N-acetylmuramoylalanyl-D-glutamyl-2,6-diaminopimelate-D-alanyl-D-alanine ligase activity"/>
    <property type="evidence" value="ECO:0007669"/>
    <property type="project" value="RHEA"/>
</dbReference>
<dbReference type="Proteomes" id="UP000315995">
    <property type="component" value="Chromosome"/>
</dbReference>
<keyword evidence="16" id="KW-1185">Reference proteome</keyword>
<dbReference type="Pfam" id="PF02875">
    <property type="entry name" value="Mur_ligase_C"/>
    <property type="match status" value="1"/>
</dbReference>
<name>A0A4Y6Q461_PERCE</name>
<dbReference type="Pfam" id="PF01225">
    <property type="entry name" value="Mur_ligase"/>
    <property type="match status" value="1"/>
</dbReference>
<dbReference type="InterPro" id="IPR036565">
    <property type="entry name" value="Mur-like_cat_sf"/>
</dbReference>
<gene>
    <name evidence="10 15" type="primary">murF</name>
    <name evidence="15" type="ORF">FIV42_29720</name>
</gene>
<keyword evidence="1 10" id="KW-0963">Cytoplasm</keyword>
<evidence type="ECO:0000256" key="11">
    <source>
        <dbReference type="RuleBase" id="RU004136"/>
    </source>
</evidence>
<dbReference type="Gene3D" id="3.90.190.20">
    <property type="entry name" value="Mur ligase, C-terminal domain"/>
    <property type="match status" value="1"/>
</dbReference>
<dbReference type="PANTHER" id="PTHR43024:SF1">
    <property type="entry name" value="UDP-N-ACETYLMURAMOYL-TRIPEPTIDE--D-ALANYL-D-ALANINE LIGASE"/>
    <property type="match status" value="1"/>
</dbReference>
<dbReference type="GO" id="GO:0047480">
    <property type="term" value="F:UDP-N-acetylmuramoyl-tripeptide-D-alanyl-D-alanine ligase activity"/>
    <property type="evidence" value="ECO:0007669"/>
    <property type="project" value="UniProtKB-UniRule"/>
</dbReference>
<comment type="subcellular location">
    <subcellularLocation>
        <location evidence="10 11">Cytoplasm</location>
    </subcellularLocation>
</comment>